<keyword evidence="2" id="KW-1133">Transmembrane helix</keyword>
<keyword evidence="4" id="KW-1185">Reference proteome</keyword>
<dbReference type="AlphaFoldDB" id="A0A9P6L6K3"/>
<feature type="transmembrane region" description="Helical" evidence="2">
    <location>
        <begin position="88"/>
        <end position="110"/>
    </location>
</feature>
<dbReference type="EMBL" id="WIUZ02000007">
    <property type="protein sequence ID" value="KAF9784918.1"/>
    <property type="molecule type" value="Genomic_DNA"/>
</dbReference>
<accession>A0A9P6L6K3</accession>
<evidence type="ECO:0000256" key="2">
    <source>
        <dbReference type="SAM" id="Phobius"/>
    </source>
</evidence>
<feature type="compositionally biased region" description="Polar residues" evidence="1">
    <location>
        <begin position="318"/>
        <end position="333"/>
    </location>
</feature>
<gene>
    <name evidence="3" type="ORF">BJ322DRAFT_795491</name>
</gene>
<comment type="caution">
    <text evidence="3">The sequence shown here is derived from an EMBL/GenBank/DDBJ whole genome shotgun (WGS) entry which is preliminary data.</text>
</comment>
<protein>
    <submittedName>
        <fullName evidence="3">Uncharacterized protein</fullName>
    </submittedName>
</protein>
<organism evidence="3 4">
    <name type="scientific">Thelephora terrestris</name>
    <dbReference type="NCBI Taxonomy" id="56493"/>
    <lineage>
        <taxon>Eukaryota</taxon>
        <taxon>Fungi</taxon>
        <taxon>Dikarya</taxon>
        <taxon>Basidiomycota</taxon>
        <taxon>Agaricomycotina</taxon>
        <taxon>Agaricomycetes</taxon>
        <taxon>Thelephorales</taxon>
        <taxon>Thelephoraceae</taxon>
        <taxon>Thelephora</taxon>
    </lineage>
</organism>
<feature type="compositionally biased region" description="Basic and acidic residues" evidence="1">
    <location>
        <begin position="125"/>
        <end position="147"/>
    </location>
</feature>
<name>A0A9P6L6K3_9AGAM</name>
<feature type="region of interest" description="Disordered" evidence="1">
    <location>
        <begin position="115"/>
        <end position="197"/>
    </location>
</feature>
<evidence type="ECO:0000313" key="4">
    <source>
        <dbReference type="Proteomes" id="UP000736335"/>
    </source>
</evidence>
<reference evidence="3" key="1">
    <citation type="journal article" date="2020" name="Nat. Commun.">
        <title>Large-scale genome sequencing of mycorrhizal fungi provides insights into the early evolution of symbiotic traits.</title>
        <authorList>
            <person name="Miyauchi S."/>
            <person name="Kiss E."/>
            <person name="Kuo A."/>
            <person name="Drula E."/>
            <person name="Kohler A."/>
            <person name="Sanchez-Garcia M."/>
            <person name="Morin E."/>
            <person name="Andreopoulos B."/>
            <person name="Barry K.W."/>
            <person name="Bonito G."/>
            <person name="Buee M."/>
            <person name="Carver A."/>
            <person name="Chen C."/>
            <person name="Cichocki N."/>
            <person name="Clum A."/>
            <person name="Culley D."/>
            <person name="Crous P.W."/>
            <person name="Fauchery L."/>
            <person name="Girlanda M."/>
            <person name="Hayes R.D."/>
            <person name="Keri Z."/>
            <person name="LaButti K."/>
            <person name="Lipzen A."/>
            <person name="Lombard V."/>
            <person name="Magnuson J."/>
            <person name="Maillard F."/>
            <person name="Murat C."/>
            <person name="Nolan M."/>
            <person name="Ohm R.A."/>
            <person name="Pangilinan J."/>
            <person name="Pereira M.F."/>
            <person name="Perotto S."/>
            <person name="Peter M."/>
            <person name="Pfister S."/>
            <person name="Riley R."/>
            <person name="Sitrit Y."/>
            <person name="Stielow J.B."/>
            <person name="Szollosi G."/>
            <person name="Zifcakova L."/>
            <person name="Stursova M."/>
            <person name="Spatafora J.W."/>
            <person name="Tedersoo L."/>
            <person name="Vaario L.M."/>
            <person name="Yamada A."/>
            <person name="Yan M."/>
            <person name="Wang P."/>
            <person name="Xu J."/>
            <person name="Bruns T."/>
            <person name="Baldrian P."/>
            <person name="Vilgalys R."/>
            <person name="Dunand C."/>
            <person name="Henrissat B."/>
            <person name="Grigoriev I.V."/>
            <person name="Hibbett D."/>
            <person name="Nagy L.G."/>
            <person name="Martin F.M."/>
        </authorList>
    </citation>
    <scope>NUCLEOTIDE SEQUENCE</scope>
    <source>
        <strain evidence="3">UH-Tt-Lm1</strain>
    </source>
</reference>
<keyword evidence="2" id="KW-0472">Membrane</keyword>
<proteinExistence type="predicted"/>
<evidence type="ECO:0000256" key="1">
    <source>
        <dbReference type="SAM" id="MobiDB-lite"/>
    </source>
</evidence>
<dbReference type="OrthoDB" id="2507743at2759"/>
<dbReference type="Proteomes" id="UP000736335">
    <property type="component" value="Unassembled WGS sequence"/>
</dbReference>
<sequence length="383" mass="42258">MTRTRRLPPRSQTASRSPLPPFLISFSVWASELLTALVSLLFFIFLVLIYLPLLMLYRSRFRFGVDALFSVKLELPPAKRRKGLAGSILSTALSAALIGTAVGLTMYRLWKDRGTDSSPPPPYEESERSHQQTHDSKTLPTRVHPELNLRPQRRRHPASVGRKGAGGSVRHRKPIPQRFYPSAYGHQPGPSQPALAQDVSSDSFDFKLGHVEEEGEDEPADEMDWIGGKISQLIEEGKKALGSEIVVMSDAKEDEVDDGSGLWEDSDGGEFGSFISSRYGRSSPRRKRTRQSLPHQSIPGGLGGESSPPRPPAYASPTKQTFPGPSSLVQSSAEPVPALASSMTSTTGWVKESENDWQSEEVRESMERARAIYMAKRKGQFVG</sequence>
<keyword evidence="2" id="KW-0812">Transmembrane</keyword>
<evidence type="ECO:0000313" key="3">
    <source>
        <dbReference type="EMBL" id="KAF9784918.1"/>
    </source>
</evidence>
<feature type="compositionally biased region" description="Acidic residues" evidence="1">
    <location>
        <begin position="252"/>
        <end position="268"/>
    </location>
</feature>
<feature type="region of interest" description="Disordered" evidence="1">
    <location>
        <begin position="251"/>
        <end position="362"/>
    </location>
</feature>
<reference evidence="3" key="2">
    <citation type="submission" date="2020-11" db="EMBL/GenBank/DDBJ databases">
        <authorList>
            <consortium name="DOE Joint Genome Institute"/>
            <person name="Kuo A."/>
            <person name="Miyauchi S."/>
            <person name="Kiss E."/>
            <person name="Drula E."/>
            <person name="Kohler A."/>
            <person name="Sanchez-Garcia M."/>
            <person name="Andreopoulos B."/>
            <person name="Barry K.W."/>
            <person name="Bonito G."/>
            <person name="Buee M."/>
            <person name="Carver A."/>
            <person name="Chen C."/>
            <person name="Cichocki N."/>
            <person name="Clum A."/>
            <person name="Culley D."/>
            <person name="Crous P.W."/>
            <person name="Fauchery L."/>
            <person name="Girlanda M."/>
            <person name="Hayes R."/>
            <person name="Keri Z."/>
            <person name="Labutti K."/>
            <person name="Lipzen A."/>
            <person name="Lombard V."/>
            <person name="Magnuson J."/>
            <person name="Maillard F."/>
            <person name="Morin E."/>
            <person name="Murat C."/>
            <person name="Nolan M."/>
            <person name="Ohm R."/>
            <person name="Pangilinan J."/>
            <person name="Pereira M."/>
            <person name="Perotto S."/>
            <person name="Peter M."/>
            <person name="Riley R."/>
            <person name="Sitrit Y."/>
            <person name="Stielow B."/>
            <person name="Szollosi G."/>
            <person name="Zifcakova L."/>
            <person name="Stursova M."/>
            <person name="Spatafora J.W."/>
            <person name="Tedersoo L."/>
            <person name="Vaario L.-M."/>
            <person name="Yamada A."/>
            <person name="Yan M."/>
            <person name="Wang P."/>
            <person name="Xu J."/>
            <person name="Bruns T."/>
            <person name="Baldrian P."/>
            <person name="Vilgalys R."/>
            <person name="Henrissat B."/>
            <person name="Grigoriev I.V."/>
            <person name="Hibbett D."/>
            <person name="Nagy L.G."/>
            <person name="Martin F.M."/>
        </authorList>
    </citation>
    <scope>NUCLEOTIDE SEQUENCE</scope>
    <source>
        <strain evidence="3">UH-Tt-Lm1</strain>
    </source>
</reference>
<feature type="transmembrane region" description="Helical" evidence="2">
    <location>
        <begin position="33"/>
        <end position="53"/>
    </location>
</feature>